<reference evidence="3" key="1">
    <citation type="submission" date="2022-10" db="EMBL/GenBank/DDBJ databases">
        <title>Genome assembly of Pristionchus species.</title>
        <authorList>
            <person name="Yoshida K."/>
            <person name="Sommer R.J."/>
        </authorList>
    </citation>
    <scope>NUCLEOTIDE SEQUENCE [LARGE SCALE GENOMIC DNA]</scope>
    <source>
        <strain evidence="3">RS5460</strain>
    </source>
</reference>
<dbReference type="GO" id="GO:0005829">
    <property type="term" value="C:cytosol"/>
    <property type="evidence" value="ECO:0007669"/>
    <property type="project" value="TreeGrafter"/>
</dbReference>
<feature type="non-terminal residue" evidence="2">
    <location>
        <position position="1"/>
    </location>
</feature>
<dbReference type="Pfam" id="PF02897">
    <property type="entry name" value="Peptidase_S9_N"/>
    <property type="match status" value="1"/>
</dbReference>
<feature type="non-terminal residue" evidence="2">
    <location>
        <position position="240"/>
    </location>
</feature>
<name>A0AAN5CTM7_9BILA</name>
<evidence type="ECO:0000259" key="1">
    <source>
        <dbReference type="Pfam" id="PF02897"/>
    </source>
</evidence>
<evidence type="ECO:0000313" key="2">
    <source>
        <dbReference type="EMBL" id="GMR50441.1"/>
    </source>
</evidence>
<dbReference type="SUPFAM" id="SSF50993">
    <property type="entry name" value="Peptidase/esterase 'gauge' domain"/>
    <property type="match status" value="1"/>
</dbReference>
<proteinExistence type="predicted"/>
<dbReference type="GO" id="GO:0004252">
    <property type="term" value="F:serine-type endopeptidase activity"/>
    <property type="evidence" value="ECO:0007669"/>
    <property type="project" value="InterPro"/>
</dbReference>
<dbReference type="InterPro" id="IPR023302">
    <property type="entry name" value="Pept_S9A_N"/>
</dbReference>
<dbReference type="Gene3D" id="2.130.10.120">
    <property type="entry name" value="Prolyl oligopeptidase, N-terminal domain"/>
    <property type="match status" value="1"/>
</dbReference>
<keyword evidence="3" id="KW-1185">Reference proteome</keyword>
<dbReference type="Proteomes" id="UP001328107">
    <property type="component" value="Unassembled WGS sequence"/>
</dbReference>
<dbReference type="PANTHER" id="PTHR42881">
    <property type="entry name" value="PROLYL ENDOPEPTIDASE"/>
    <property type="match status" value="1"/>
</dbReference>
<accession>A0AAN5CTM7</accession>
<organism evidence="2 3">
    <name type="scientific">Pristionchus mayeri</name>
    <dbReference type="NCBI Taxonomy" id="1317129"/>
    <lineage>
        <taxon>Eukaryota</taxon>
        <taxon>Metazoa</taxon>
        <taxon>Ecdysozoa</taxon>
        <taxon>Nematoda</taxon>
        <taxon>Chromadorea</taxon>
        <taxon>Rhabditida</taxon>
        <taxon>Rhabditina</taxon>
        <taxon>Diplogasteromorpha</taxon>
        <taxon>Diplogasteroidea</taxon>
        <taxon>Neodiplogasteridae</taxon>
        <taxon>Pristionchus</taxon>
    </lineage>
</organism>
<dbReference type="PANTHER" id="PTHR42881:SF2">
    <property type="entry name" value="PROLYL ENDOPEPTIDASE"/>
    <property type="match status" value="1"/>
</dbReference>
<feature type="domain" description="Peptidase S9A N-terminal" evidence="1">
    <location>
        <begin position="12"/>
        <end position="239"/>
    </location>
</feature>
<dbReference type="GO" id="GO:0070012">
    <property type="term" value="F:oligopeptidase activity"/>
    <property type="evidence" value="ECO:0007669"/>
    <property type="project" value="TreeGrafter"/>
</dbReference>
<sequence length="240" mass="27341">LSSTRINCSAYPSARRDDTVIDDYHGHKIRDPYRYLENPDGEETKEFVKKLNAISGPFIEKTEHREDCRKRLTELWNYEKFTVTSKRGVHYYYGHNTGLQNQYVTYQTDSVGSKGKVFFDPNTLSDDGTTALRASAFTKDGSIFAHGLSEKGSDWMTIKFKTASGDDLPDVIPGAKFSVIAWTSDNSGVFYSRYPNHKGATEGTSAEKHEWHSLYYHKMGTTAEKDVLVYRRTDNPDMMV</sequence>
<dbReference type="EMBL" id="BTRK01000004">
    <property type="protein sequence ID" value="GMR50441.1"/>
    <property type="molecule type" value="Genomic_DNA"/>
</dbReference>
<dbReference type="InterPro" id="IPR051167">
    <property type="entry name" value="Prolyl_oligopep/macrocyclase"/>
</dbReference>
<comment type="caution">
    <text evidence="2">The sequence shown here is derived from an EMBL/GenBank/DDBJ whole genome shotgun (WGS) entry which is preliminary data.</text>
</comment>
<protein>
    <recommendedName>
        <fullName evidence="1">Peptidase S9A N-terminal domain-containing protein</fullName>
    </recommendedName>
</protein>
<dbReference type="AlphaFoldDB" id="A0AAN5CTM7"/>
<evidence type="ECO:0000313" key="3">
    <source>
        <dbReference type="Proteomes" id="UP001328107"/>
    </source>
</evidence>
<gene>
    <name evidence="2" type="ORF">PMAYCL1PPCAC_20636</name>
</gene>